<dbReference type="Proteomes" id="UP000007819">
    <property type="component" value="Chromosome A3"/>
</dbReference>
<feature type="region of interest" description="Disordered" evidence="1">
    <location>
        <begin position="344"/>
        <end position="378"/>
    </location>
</feature>
<evidence type="ECO:0008006" key="5">
    <source>
        <dbReference type="Google" id="ProtNLM"/>
    </source>
</evidence>
<reference evidence="4" key="1">
    <citation type="submission" date="2010-06" db="EMBL/GenBank/DDBJ databases">
        <authorList>
            <person name="Jiang H."/>
            <person name="Abraham K."/>
            <person name="Ali S."/>
            <person name="Alsbrooks S.L."/>
            <person name="Anim B.N."/>
            <person name="Anosike U.S."/>
            <person name="Attaway T."/>
            <person name="Bandaranaike D.P."/>
            <person name="Battles P.K."/>
            <person name="Bell S.N."/>
            <person name="Bell A.V."/>
            <person name="Beltran B."/>
            <person name="Bickham C."/>
            <person name="Bustamante Y."/>
            <person name="Caleb T."/>
            <person name="Canada A."/>
            <person name="Cardenas V."/>
            <person name="Carter K."/>
            <person name="Chacko J."/>
            <person name="Chandrabose M.N."/>
            <person name="Chavez D."/>
            <person name="Chavez A."/>
            <person name="Chen L."/>
            <person name="Chu H.-S."/>
            <person name="Claassen K.J."/>
            <person name="Cockrell R."/>
            <person name="Collins M."/>
            <person name="Cooper J.A."/>
            <person name="Cree A."/>
            <person name="Curry S.M."/>
            <person name="Da Y."/>
            <person name="Dao M.D."/>
            <person name="Das B."/>
            <person name="Davila M.-L."/>
            <person name="Davy-Carroll L."/>
            <person name="Denson S."/>
            <person name="Dinh H."/>
            <person name="Ebong V.E."/>
            <person name="Edwards J.R."/>
            <person name="Egan A."/>
            <person name="El-Daye J."/>
            <person name="Escobedo L."/>
            <person name="Fernandez S."/>
            <person name="Fernando P.R."/>
            <person name="Flagg N."/>
            <person name="Forbes L.D."/>
            <person name="Fowler R.G."/>
            <person name="Fu Q."/>
            <person name="Gabisi R.A."/>
            <person name="Ganer J."/>
            <person name="Garbino Pronczuk A."/>
            <person name="Garcia R.M."/>
            <person name="Garner T."/>
            <person name="Garrett T.E."/>
            <person name="Gonzalez D.A."/>
            <person name="Hamid H."/>
            <person name="Hawkins E.S."/>
            <person name="Hirani K."/>
            <person name="Hogues M.E."/>
            <person name="Hollins B."/>
            <person name="Hsiao C.-H."/>
            <person name="Jabil R."/>
            <person name="James M.L."/>
            <person name="Jhangiani S.N."/>
            <person name="Johnson B."/>
            <person name="Johnson Q."/>
            <person name="Joshi V."/>
            <person name="Kalu J.B."/>
            <person name="Kam C."/>
            <person name="Kashfia A."/>
            <person name="Keebler J."/>
            <person name="Kisamo H."/>
            <person name="Kovar C.L."/>
            <person name="Lago L.A."/>
            <person name="Lai C.-Y."/>
            <person name="Laidlaw J."/>
            <person name="Lara F."/>
            <person name="Le T.-K."/>
            <person name="Lee S.L."/>
            <person name="Legall F.H."/>
            <person name="Lemon S.J."/>
            <person name="Lewis L.R."/>
            <person name="Li B."/>
            <person name="Liu Y."/>
            <person name="Liu Y.-S."/>
            <person name="Lopez J."/>
            <person name="Lozado R.J."/>
            <person name="Lu J."/>
            <person name="Madu R.C."/>
            <person name="Maheshwari M."/>
            <person name="Maheshwari R."/>
            <person name="Malloy K."/>
            <person name="Martinez E."/>
            <person name="Mathew T."/>
            <person name="Mercado I.C."/>
            <person name="Mercado C."/>
            <person name="Meyer B."/>
            <person name="Montgomery K."/>
            <person name="Morgan M.B."/>
            <person name="Munidasa M."/>
            <person name="Nazareth L.V."/>
            <person name="Nelson J."/>
            <person name="Ng B.M."/>
            <person name="Nguyen N.B."/>
            <person name="Nguyen P.Q."/>
            <person name="Nguyen T."/>
            <person name="Obregon M."/>
            <person name="Okwuonu G.O."/>
            <person name="Onwere C.G."/>
            <person name="Orozco G."/>
            <person name="Parra A."/>
            <person name="Patel S."/>
            <person name="Patil S."/>
            <person name="Perez A."/>
            <person name="Perez Y."/>
            <person name="Pham C."/>
            <person name="Primus E.L."/>
            <person name="Pu L.-L."/>
            <person name="Puazo M."/>
            <person name="Qin X."/>
            <person name="Quiroz J.B."/>
            <person name="Reese J."/>
            <person name="Richards S."/>
            <person name="Rives C.M."/>
            <person name="Robberts R."/>
            <person name="Ruiz S.J."/>
            <person name="Ruiz M.J."/>
            <person name="Santibanez J."/>
            <person name="Schneider B.W."/>
            <person name="Sisson I."/>
            <person name="Smith M."/>
            <person name="Sodergren E."/>
            <person name="Song X.-Z."/>
            <person name="Song B.B."/>
            <person name="Summersgill H."/>
            <person name="Thelus R."/>
            <person name="Thornton R.D."/>
            <person name="Trejos Z.Y."/>
            <person name="Usmani K."/>
            <person name="Vattathil S."/>
            <person name="Villasana D."/>
            <person name="Walker D.L."/>
            <person name="Wang S."/>
            <person name="Wang K."/>
            <person name="White C.S."/>
            <person name="Williams A.C."/>
            <person name="Williamson J."/>
            <person name="Wilson K."/>
            <person name="Woghiren I.O."/>
            <person name="Woodworth J.R."/>
            <person name="Worley K.C."/>
            <person name="Wright R.A."/>
            <person name="Wu W."/>
            <person name="Young L."/>
            <person name="Zhang L."/>
            <person name="Zhang J."/>
            <person name="Zhu Y."/>
            <person name="Muzny D.M."/>
            <person name="Weinstock G."/>
            <person name="Gibbs R.A."/>
        </authorList>
    </citation>
    <scope>NUCLEOTIDE SEQUENCE [LARGE SCALE GENOMIC DNA]</scope>
    <source>
        <strain evidence="4">LSR1</strain>
    </source>
</reference>
<dbReference type="EnsemblMetazoa" id="XM_003241094.4">
    <property type="protein sequence ID" value="XP_003241142.1"/>
    <property type="gene ID" value="LOC100573263"/>
</dbReference>
<evidence type="ECO:0000256" key="2">
    <source>
        <dbReference type="SAM" id="Phobius"/>
    </source>
</evidence>
<organism evidence="3 4">
    <name type="scientific">Acyrthosiphon pisum</name>
    <name type="common">Pea aphid</name>
    <dbReference type="NCBI Taxonomy" id="7029"/>
    <lineage>
        <taxon>Eukaryota</taxon>
        <taxon>Metazoa</taxon>
        <taxon>Ecdysozoa</taxon>
        <taxon>Arthropoda</taxon>
        <taxon>Hexapoda</taxon>
        <taxon>Insecta</taxon>
        <taxon>Pterygota</taxon>
        <taxon>Neoptera</taxon>
        <taxon>Paraneoptera</taxon>
        <taxon>Hemiptera</taxon>
        <taxon>Sternorrhyncha</taxon>
        <taxon>Aphidomorpha</taxon>
        <taxon>Aphidoidea</taxon>
        <taxon>Aphididae</taxon>
        <taxon>Macrosiphini</taxon>
        <taxon>Acyrthosiphon</taxon>
    </lineage>
</organism>
<feature type="compositionally biased region" description="Acidic residues" evidence="1">
    <location>
        <begin position="344"/>
        <end position="354"/>
    </location>
</feature>
<proteinExistence type="predicted"/>
<dbReference type="OrthoDB" id="6478865at2759"/>
<dbReference type="RefSeq" id="XP_003241142.1">
    <property type="nucleotide sequence ID" value="XM_003241094.3"/>
</dbReference>
<accession>A0A8R2AFC8</accession>
<dbReference type="KEGG" id="api:100573263"/>
<keyword evidence="2" id="KW-0812">Transmembrane</keyword>
<feature type="region of interest" description="Disordered" evidence="1">
    <location>
        <begin position="269"/>
        <end position="307"/>
    </location>
</feature>
<protein>
    <recommendedName>
        <fullName evidence="5">Ig-like domain-containing protein</fullName>
    </recommendedName>
</protein>
<name>A0A8R2AFC8_ACYPI</name>
<dbReference type="AlphaFoldDB" id="A0A8R2AFC8"/>
<feature type="transmembrane region" description="Helical" evidence="2">
    <location>
        <begin position="21"/>
        <end position="45"/>
    </location>
</feature>
<keyword evidence="4" id="KW-1185">Reference proteome</keyword>
<sequence>MESRLQRSTSRCDRYHYCRRAAVDAFPMTSTLVAVLFSLIVLQIVSNTDQAAMSVNVVRVVRVDVPSVVRSYDAKPDPAATAIGGVPPPLLLGCVYALEGGENDDENGDVIAPTDPRPANGTASTANGARDRRSSSPAPDLAMDAAMEEVQRLRGLVVKWYFRRNPIPAAPKDAMAIINDNEQVYQWIAGGGPEAGGGLGPLSGRTVDVTAETPRADRSYLHRVIRVERPTAELTGEYRCQVEDWNSERRSAWHPMVVYTPERIFKISVDDNDDDDEDDIAEGSGGDLNFTTTEPTTSSAPPTGPKMWPTEINITCYAAGMHPEPSMSIWVNGVSLDSVTSVVTEDDGDNDETNDGAAQTTTASMTTSTTTTTTTTTAKPKAFRNRYRGNRAGEDEYKKYAVSATSVVSLKDAEEYRNSKPHHQRRRNTVDVECRLRVPGDGAGNGHWKANRTADLYYSARKSVAYKYRNDLPPPGDAFAAVSSASSVADDDDDDADTYGNGSDRGVDNDDTPNAKDADADAISGATSVTASFSAVVVRSVQTIAAAAVATAAARR</sequence>
<feature type="region of interest" description="Disordered" evidence="1">
    <location>
        <begin position="105"/>
        <end position="139"/>
    </location>
</feature>
<evidence type="ECO:0000256" key="1">
    <source>
        <dbReference type="SAM" id="MobiDB-lite"/>
    </source>
</evidence>
<dbReference type="GeneID" id="100573263"/>
<evidence type="ECO:0000313" key="3">
    <source>
        <dbReference type="EnsemblMetazoa" id="XP_003241142.1"/>
    </source>
</evidence>
<feature type="region of interest" description="Disordered" evidence="1">
    <location>
        <begin position="483"/>
        <end position="519"/>
    </location>
</feature>
<evidence type="ECO:0000313" key="4">
    <source>
        <dbReference type="Proteomes" id="UP000007819"/>
    </source>
</evidence>
<feature type="compositionally biased region" description="Basic and acidic residues" evidence="1">
    <location>
        <begin position="505"/>
        <end position="519"/>
    </location>
</feature>
<keyword evidence="2" id="KW-0472">Membrane</keyword>
<reference evidence="3" key="2">
    <citation type="submission" date="2022-06" db="UniProtKB">
        <authorList>
            <consortium name="EnsemblMetazoa"/>
        </authorList>
    </citation>
    <scope>IDENTIFICATION</scope>
</reference>
<feature type="compositionally biased region" description="Low complexity" evidence="1">
    <location>
        <begin position="355"/>
        <end position="378"/>
    </location>
</feature>
<keyword evidence="2" id="KW-1133">Transmembrane helix</keyword>
<feature type="compositionally biased region" description="Acidic residues" evidence="1">
    <location>
        <begin position="270"/>
        <end position="281"/>
    </location>
</feature>
<feature type="compositionally biased region" description="Low complexity" evidence="1">
    <location>
        <begin position="291"/>
        <end position="301"/>
    </location>
</feature>